<sequence length="189" mass="21044">MNNMASNTFINSSANGLTVSEATRQPDEVKIKLKHGEWEVEITCLESKVKQVVETVLSSLDSAKIVDPAIRSQIDELRREIEALKSRPIIDMRPPSAIANDAKAAAKGGMTCRGLLETLWVEGYFASEKSLGDVHEELSRRGYNYDRTAVSHSLTDMVRENIMTRNGTMRNYRYIQKRPPGDVATATNG</sequence>
<name>A0A977NP60_9ARCH</name>
<gene>
    <name evidence="1" type="ORF">NWT39_06580</name>
</gene>
<protein>
    <submittedName>
        <fullName evidence="1">Uncharacterized protein</fullName>
    </submittedName>
</protein>
<accession>A0A977NP60</accession>
<organism evidence="1">
    <name type="scientific">Nitrososphaera viennensis</name>
    <dbReference type="NCBI Taxonomy" id="1034015"/>
    <lineage>
        <taxon>Archaea</taxon>
        <taxon>Nitrososphaerota</taxon>
        <taxon>Nitrososphaeria</taxon>
        <taxon>Nitrososphaerales</taxon>
        <taxon>Nitrososphaeraceae</taxon>
        <taxon>Nitrososphaera</taxon>
    </lineage>
</organism>
<dbReference type="RefSeq" id="WP_144239544.1">
    <property type="nucleotide sequence ID" value="NZ_CP103305.1"/>
</dbReference>
<reference evidence="1" key="1">
    <citation type="submission" date="2022-08" db="EMBL/GenBank/DDBJ databases">
        <title>Dynamic responses of ammonia-oxidizing microbial communities induced by reactive oxygen species (ROS) in fluctuating redox aquifers.</title>
        <authorList>
            <person name="Wang P."/>
            <person name="Wang H."/>
        </authorList>
    </citation>
    <scope>NUCLEOTIDE SEQUENCE</scope>
    <source>
        <strain evidence="1">PLX03</strain>
    </source>
</reference>
<evidence type="ECO:0000313" key="1">
    <source>
        <dbReference type="EMBL" id="UVS70445.1"/>
    </source>
</evidence>
<proteinExistence type="predicted"/>
<dbReference type="EMBL" id="CP103305">
    <property type="protein sequence ID" value="UVS70445.1"/>
    <property type="molecule type" value="Genomic_DNA"/>
</dbReference>
<dbReference type="AlphaFoldDB" id="A0A977NP60"/>
<dbReference type="GeneID" id="74946590"/>
<dbReference type="Proteomes" id="UP001059771">
    <property type="component" value="Chromosome"/>
</dbReference>